<organism evidence="1">
    <name type="scientific">marine metagenome</name>
    <dbReference type="NCBI Taxonomy" id="408172"/>
    <lineage>
        <taxon>unclassified sequences</taxon>
        <taxon>metagenomes</taxon>
        <taxon>ecological metagenomes</taxon>
    </lineage>
</organism>
<sequence>DPPTLQLNRYIRGKRSLTKTWQTLKHRRAKLFSIESLMN</sequence>
<reference evidence="1" key="1">
    <citation type="submission" date="2018-05" db="EMBL/GenBank/DDBJ databases">
        <authorList>
            <person name="Lanie J.A."/>
            <person name="Ng W.-L."/>
            <person name="Kazmierczak K.M."/>
            <person name="Andrzejewski T.M."/>
            <person name="Davidsen T.M."/>
            <person name="Wayne K.J."/>
            <person name="Tettelin H."/>
            <person name="Glass J.I."/>
            <person name="Rusch D."/>
            <person name="Podicherti R."/>
            <person name="Tsui H.-C.T."/>
            <person name="Winkler M.E."/>
        </authorList>
    </citation>
    <scope>NUCLEOTIDE SEQUENCE</scope>
</reference>
<accession>A0A382I5I9</accession>
<dbReference type="EMBL" id="UINC01065356">
    <property type="protein sequence ID" value="SVB94930.1"/>
    <property type="molecule type" value="Genomic_DNA"/>
</dbReference>
<evidence type="ECO:0000313" key="1">
    <source>
        <dbReference type="EMBL" id="SVB94930.1"/>
    </source>
</evidence>
<proteinExistence type="predicted"/>
<dbReference type="AlphaFoldDB" id="A0A382I5I9"/>
<protein>
    <submittedName>
        <fullName evidence="1">Uncharacterized protein</fullName>
    </submittedName>
</protein>
<feature type="non-terminal residue" evidence="1">
    <location>
        <position position="39"/>
    </location>
</feature>
<gene>
    <name evidence="1" type="ORF">METZ01_LOCUS247784</name>
</gene>
<name>A0A382I5I9_9ZZZZ</name>
<feature type="non-terminal residue" evidence="1">
    <location>
        <position position="1"/>
    </location>
</feature>